<evidence type="ECO:0000313" key="3">
    <source>
        <dbReference type="Proteomes" id="UP000199620"/>
    </source>
</evidence>
<protein>
    <recommendedName>
        <fullName evidence="5">DUF4365 domain-containing protein</fullName>
    </recommendedName>
</protein>
<dbReference type="Proteomes" id="UP000325296">
    <property type="component" value="Unassembled WGS sequence"/>
</dbReference>
<accession>A0A5B2UR49</accession>
<dbReference type="Proteomes" id="UP000199620">
    <property type="component" value="Chromosome I"/>
</dbReference>
<evidence type="ECO:0008006" key="5">
    <source>
        <dbReference type="Google" id="ProtNLM"/>
    </source>
</evidence>
<evidence type="ECO:0000313" key="1">
    <source>
        <dbReference type="EMBL" id="KAA2228880.1"/>
    </source>
</evidence>
<sequence>MRDLGTAGELAVQKWCALSGITATEPDLDRYGWDLLFEIPSIHDVKTARGLHEPGIECKVQVKSTDGITRTQSIELSNLRAMATSSLPTFYLLLEFNSTADPVVGYLLHMDEYHCEKVLKRIRKETVKPGGFRLNHSKMNLKFTSAMKITPLDGEGLKAALAKSIGTSQASYVTNKQNMLSRIGYEDGNFKVKFDIDKKDIQQFVEMTLGTRASLPITNFKSFLTRFGITEELPEFKSDTALISVTNVKYDYEGKATFRNQSTGECIVYNVKVYRAGFGNWAPPENRTIRLKADRFNIDVYTHKNSFKIWFHDGDESAADIKDLLKSYRFMQLMSAPKNIIMELLIDNIDFKGALSGDGFSGGFDYAIQTLESTLRIQHFFDLYDRLLATPIEIESIADRLINLSKFLYLPDSKIDMTVEFCIHGASRKILEAECILPVSISYGGTQFVALYALSGVLDNISDEAYVLRAKQRKLLYKTYFNSPISKSSEVFDQIQRVASEYRSEVTVIDLSDKLILPKIKD</sequence>
<dbReference type="RefSeq" id="WP_146552260.1">
    <property type="nucleotide sequence ID" value="NZ_BMNU01000009.1"/>
</dbReference>
<dbReference type="EMBL" id="VUOL01000009">
    <property type="protein sequence ID" value="KAA2228880.1"/>
    <property type="molecule type" value="Genomic_DNA"/>
</dbReference>
<dbReference type="OrthoDB" id="6878627at2"/>
<reference evidence="1 4" key="2">
    <citation type="submission" date="2019-09" db="EMBL/GenBank/DDBJ databases">
        <title>Draft genome sequence of Pseudomonas brenneri CCUG 51514(T).</title>
        <authorList>
            <person name="Tunovic T."/>
            <person name="Pineiro-Iglesias B."/>
            <person name="Unosson C."/>
            <person name="Inganas E."/>
            <person name="Ohlen M."/>
            <person name="Cardew S."/>
            <person name="Jensie-Markopoulos S."/>
            <person name="Salva-Serra F."/>
            <person name="Jaen-Luchoro D."/>
            <person name="Svensson-Stadler L."/>
            <person name="Chun J."/>
            <person name="Moore E."/>
        </authorList>
    </citation>
    <scope>NUCLEOTIDE SEQUENCE [LARGE SCALE GENOMIC DNA]</scope>
    <source>
        <strain evidence="1 4">CCUG 51514</strain>
    </source>
</reference>
<organism evidence="1 4">
    <name type="scientific">Pseudomonas brenneri</name>
    <dbReference type="NCBI Taxonomy" id="129817"/>
    <lineage>
        <taxon>Bacteria</taxon>
        <taxon>Pseudomonadati</taxon>
        <taxon>Pseudomonadota</taxon>
        <taxon>Gammaproteobacteria</taxon>
        <taxon>Pseudomonadales</taxon>
        <taxon>Pseudomonadaceae</taxon>
        <taxon>Pseudomonas</taxon>
    </lineage>
</organism>
<dbReference type="EMBL" id="LT629800">
    <property type="protein sequence ID" value="SDV10352.1"/>
    <property type="molecule type" value="Genomic_DNA"/>
</dbReference>
<evidence type="ECO:0000313" key="2">
    <source>
        <dbReference type="EMBL" id="SDV10352.1"/>
    </source>
</evidence>
<keyword evidence="3" id="KW-1185">Reference proteome</keyword>
<gene>
    <name evidence="1" type="ORF">F1720_16850</name>
    <name evidence="2" type="ORF">SAMN04490181_4893</name>
</gene>
<dbReference type="AlphaFoldDB" id="A0A5B2UR49"/>
<evidence type="ECO:0000313" key="4">
    <source>
        <dbReference type="Proteomes" id="UP000325296"/>
    </source>
</evidence>
<reference evidence="2 3" key="1">
    <citation type="submission" date="2016-10" db="EMBL/GenBank/DDBJ databases">
        <authorList>
            <person name="Varghese N."/>
            <person name="Submissions S."/>
        </authorList>
    </citation>
    <scope>NUCLEOTIDE SEQUENCE [LARGE SCALE GENOMIC DNA]</scope>
    <source>
        <strain evidence="2 3">BS2771</strain>
    </source>
</reference>
<proteinExistence type="predicted"/>
<name>A0A5B2UR49_9PSED</name>